<evidence type="ECO:0000313" key="1">
    <source>
        <dbReference type="EMBL" id="MFM0104287.1"/>
    </source>
</evidence>
<keyword evidence="2" id="KW-1185">Reference proteome</keyword>
<sequence length="523" mass="56825">MRKEARALDTTTAYYLANSSRGAALAGFGAAANGLGSTGVPLGDGLAASGSDGENVPLCVDLDHTFTDTDLLIESFLVLVKKNPLYIFMCFFWLLKSKAWLKTQIANRVAMDIAVLPYNAALLAYLSGQKAQGRSLFLCTAANWSLAQKIADHFGIFDGVMASNDAHNLSGKNKAEALVGRFGPHGFDYCGDAMTDLPVWVQSRRAIVVGTKRTAAAAAKVNGSIVFFEKKSALLRLITKEMRVYQWVKNLLIFVPLLASHRFTDVPSIVHAAVAFASFSLCASSVYLLNDLLDLDADRRHARKRNRPFASGQLPVSLGLGLSFVLMIGSAALAVLLPAKFALVLASYFVATLAYSFFLKRHILIDVFTLAGLYTARIVAGGAADDIVLSYWLVLFSGLLFLSLAMVKRYTELDALVRSGKQAAAGRGYLAQDIMILCAFGTSSAYAAVLVLALYMNSPEISTLYSHKPALWMLFGLLLYWISRVWMLAFRGQMNDDPIVFAIKDRTSLIVISLCVLSVMLAI</sequence>
<dbReference type="Proteomes" id="UP001629235">
    <property type="component" value="Unassembled WGS sequence"/>
</dbReference>
<proteinExistence type="predicted"/>
<name>A0ACC7NA31_9BURK</name>
<accession>A0ACC7NA31</accession>
<gene>
    <name evidence="1" type="ORF">PQR01_12540</name>
</gene>
<protein>
    <submittedName>
        <fullName evidence="1">UbiA family prenyltransferase</fullName>
    </submittedName>
</protein>
<organism evidence="1 2">
    <name type="scientific">Paraburkholderia rhynchosiae</name>
    <dbReference type="NCBI Taxonomy" id="487049"/>
    <lineage>
        <taxon>Bacteria</taxon>
        <taxon>Pseudomonadati</taxon>
        <taxon>Pseudomonadota</taxon>
        <taxon>Betaproteobacteria</taxon>
        <taxon>Burkholderiales</taxon>
        <taxon>Burkholderiaceae</taxon>
        <taxon>Paraburkholderia</taxon>
    </lineage>
</organism>
<reference evidence="1 2" key="1">
    <citation type="journal article" date="2024" name="Chem. Sci.">
        <title>Discovery of megapolipeptins by genome mining of a Burkholderiales bacteria collection.</title>
        <authorList>
            <person name="Paulo B.S."/>
            <person name="Recchia M.J.J."/>
            <person name="Lee S."/>
            <person name="Fergusson C.H."/>
            <person name="Romanowski S.B."/>
            <person name="Hernandez A."/>
            <person name="Krull N."/>
            <person name="Liu D.Y."/>
            <person name="Cavanagh H."/>
            <person name="Bos A."/>
            <person name="Gray C.A."/>
            <person name="Murphy B.T."/>
            <person name="Linington R.G."/>
            <person name="Eustaquio A.S."/>
        </authorList>
    </citation>
    <scope>NUCLEOTIDE SEQUENCE [LARGE SCALE GENOMIC DNA]</scope>
    <source>
        <strain evidence="1 2">RL18-126-BIB-B</strain>
    </source>
</reference>
<dbReference type="EMBL" id="JAQQDW010000020">
    <property type="protein sequence ID" value="MFM0104287.1"/>
    <property type="molecule type" value="Genomic_DNA"/>
</dbReference>
<evidence type="ECO:0000313" key="2">
    <source>
        <dbReference type="Proteomes" id="UP001629235"/>
    </source>
</evidence>
<comment type="caution">
    <text evidence="1">The sequence shown here is derived from an EMBL/GenBank/DDBJ whole genome shotgun (WGS) entry which is preliminary data.</text>
</comment>